<proteinExistence type="predicted"/>
<accession>A0A445LK79</accession>
<organism evidence="1 2">
    <name type="scientific">Glycine soja</name>
    <name type="common">Wild soybean</name>
    <dbReference type="NCBI Taxonomy" id="3848"/>
    <lineage>
        <taxon>Eukaryota</taxon>
        <taxon>Viridiplantae</taxon>
        <taxon>Streptophyta</taxon>
        <taxon>Embryophyta</taxon>
        <taxon>Tracheophyta</taxon>
        <taxon>Spermatophyta</taxon>
        <taxon>Magnoliopsida</taxon>
        <taxon>eudicotyledons</taxon>
        <taxon>Gunneridae</taxon>
        <taxon>Pentapetalae</taxon>
        <taxon>rosids</taxon>
        <taxon>fabids</taxon>
        <taxon>Fabales</taxon>
        <taxon>Fabaceae</taxon>
        <taxon>Papilionoideae</taxon>
        <taxon>50 kb inversion clade</taxon>
        <taxon>NPAAA clade</taxon>
        <taxon>indigoferoid/millettioid clade</taxon>
        <taxon>Phaseoleae</taxon>
        <taxon>Glycine</taxon>
        <taxon>Glycine subgen. Soja</taxon>
    </lineage>
</organism>
<name>A0A445LK79_GLYSO</name>
<comment type="caution">
    <text evidence="1">The sequence shown here is derived from an EMBL/GenBank/DDBJ whole genome shotgun (WGS) entry which is preliminary data.</text>
</comment>
<reference evidence="1 2" key="1">
    <citation type="submission" date="2018-09" db="EMBL/GenBank/DDBJ databases">
        <title>A high-quality reference genome of wild soybean provides a powerful tool to mine soybean genomes.</title>
        <authorList>
            <person name="Xie M."/>
            <person name="Chung C.Y.L."/>
            <person name="Li M.-W."/>
            <person name="Wong F.-L."/>
            <person name="Chan T.-F."/>
            <person name="Lam H.-M."/>
        </authorList>
    </citation>
    <scope>NUCLEOTIDE SEQUENCE [LARGE SCALE GENOMIC DNA]</scope>
    <source>
        <strain evidence="2">cv. W05</strain>
        <tissue evidence="1">Hypocotyl of etiolated seedlings</tissue>
    </source>
</reference>
<dbReference type="PANTHER" id="PTHR35324">
    <property type="entry name" value="BNAA08G03750D PROTEIN"/>
    <property type="match status" value="1"/>
</dbReference>
<dbReference type="AlphaFoldDB" id="A0A445LK79"/>
<dbReference type="PANTHER" id="PTHR35324:SF5">
    <property type="entry name" value="BHLH DOMAIN-CONTAINING PROTEIN"/>
    <property type="match status" value="1"/>
</dbReference>
<evidence type="ECO:0000313" key="1">
    <source>
        <dbReference type="EMBL" id="RZC23659.1"/>
    </source>
</evidence>
<protein>
    <submittedName>
        <fullName evidence="1">Uncharacterized protein</fullName>
    </submittedName>
</protein>
<evidence type="ECO:0000313" key="2">
    <source>
        <dbReference type="Proteomes" id="UP000289340"/>
    </source>
</evidence>
<gene>
    <name evidence="1" type="ORF">D0Y65_003125</name>
</gene>
<dbReference type="EMBL" id="QZWG01000002">
    <property type="protein sequence ID" value="RZC23659.1"/>
    <property type="molecule type" value="Genomic_DNA"/>
</dbReference>
<dbReference type="Proteomes" id="UP000289340">
    <property type="component" value="Chromosome 2"/>
</dbReference>
<sequence>MTSGKKGSTDYFHISQELCSQSYHLFDPPKPVNERMDIYGPENLHLPQRYTEQSLSKFTVEQVYHLYDCEDYLRKNLSALDPEGCSLHDILERILFSEPQKKDFATSFWNLVLKKCHLVARRIHVEIQLPVLNDEFMCFGEIKELSRIFLSCGQMKVESAPLTMSAEACSMDPLSSAKGNGKEDSACSLLGGQEGSIHCVKFCGQREIAWVNKYDCYCKELIMTLLQKLPEKHIHFGAFVDGIDIEVVVGSPSFGIVPLTGMIKGKGFSGTKRYFGDLGTTLRSAGSNIAFAAVAEISDSVLKGAVSGFQQGILKLAMEPSVLRTALMEGGPDRKILLDRSPGVDELYIEGYIQAMLDSLYRQEYLRVRVIDNQVILKNLPPNHSLINEITGRVKEFLREEGVCNNRGYDIEPALSSSKASSHQSMDKHAILRRIRQRRFNNRAKTALEALIGTSEANNNTTTGQEHLWLQLGDSFSSP</sequence>
<keyword evidence="2" id="KW-1185">Reference proteome</keyword>